<feature type="domain" description="F-box" evidence="2">
    <location>
        <begin position="79"/>
        <end position="123"/>
    </location>
</feature>
<name>A0AA36M8C1_CYLNA</name>
<dbReference type="PROSITE" id="PS50181">
    <property type="entry name" value="FBOX"/>
    <property type="match status" value="1"/>
</dbReference>
<dbReference type="SUPFAM" id="SSF81383">
    <property type="entry name" value="F-box domain"/>
    <property type="match status" value="1"/>
</dbReference>
<dbReference type="AlphaFoldDB" id="A0AA36M8C1"/>
<evidence type="ECO:0000256" key="1">
    <source>
        <dbReference type="SAM" id="Phobius"/>
    </source>
</evidence>
<dbReference type="CDD" id="cd09917">
    <property type="entry name" value="F-box_SF"/>
    <property type="match status" value="1"/>
</dbReference>
<proteinExistence type="predicted"/>
<protein>
    <recommendedName>
        <fullName evidence="2">F-box domain-containing protein</fullName>
    </recommendedName>
</protein>
<feature type="transmembrane region" description="Helical" evidence="1">
    <location>
        <begin position="158"/>
        <end position="178"/>
    </location>
</feature>
<dbReference type="Gene3D" id="1.20.1280.50">
    <property type="match status" value="1"/>
</dbReference>
<gene>
    <name evidence="3" type="ORF">CYNAS_LOCUS15107</name>
</gene>
<dbReference type="Proteomes" id="UP001176961">
    <property type="component" value="Unassembled WGS sequence"/>
</dbReference>
<dbReference type="EMBL" id="CATQJL010000305">
    <property type="protein sequence ID" value="CAJ0603124.1"/>
    <property type="molecule type" value="Genomic_DNA"/>
</dbReference>
<keyword evidence="1" id="KW-0812">Transmembrane</keyword>
<evidence type="ECO:0000313" key="3">
    <source>
        <dbReference type="EMBL" id="CAJ0603124.1"/>
    </source>
</evidence>
<dbReference type="InterPro" id="IPR036047">
    <property type="entry name" value="F-box-like_dom_sf"/>
</dbReference>
<evidence type="ECO:0000313" key="4">
    <source>
        <dbReference type="Proteomes" id="UP001176961"/>
    </source>
</evidence>
<reference evidence="3" key="1">
    <citation type="submission" date="2023-07" db="EMBL/GenBank/DDBJ databases">
        <authorList>
            <consortium name="CYATHOMIX"/>
        </authorList>
    </citation>
    <scope>NUCLEOTIDE SEQUENCE</scope>
    <source>
        <strain evidence="3">N/A</strain>
    </source>
</reference>
<keyword evidence="1" id="KW-1133">Transmembrane helix</keyword>
<sequence>MGEAKVAKVSVQAEGAEPVVDEVESLADFSLVDGRKKVKWALKEGEGNEFFMYLKDIDAYRPPLHDILRELLPHKSGDPFDFLELPPEVQLEILDYLSLRDLNSCRLTCRWINDLIEKNWHSLSPRKIGSIDFIPGCDEVWGLYFNYKRKLRSFTNVIISRLVLFYGVITSSILSNLAHTLRQSRITVKAIVIHNCLCSCEPEELIAFIKSAHVESLAIDVYDMGDFGKRLLNDPAIQRLRCVFIFSNGDDIMSGIMVDPFLYDMPIDLHGVCRLLADWESASMEILHFHMYSDAEWAADADSVLNAVQYIDARNGYILRNIDEQELRVEVSDGCITFALSG</sequence>
<organism evidence="3 4">
    <name type="scientific">Cylicocyclus nassatus</name>
    <name type="common">Nematode worm</name>
    <dbReference type="NCBI Taxonomy" id="53992"/>
    <lineage>
        <taxon>Eukaryota</taxon>
        <taxon>Metazoa</taxon>
        <taxon>Ecdysozoa</taxon>
        <taxon>Nematoda</taxon>
        <taxon>Chromadorea</taxon>
        <taxon>Rhabditida</taxon>
        <taxon>Rhabditina</taxon>
        <taxon>Rhabditomorpha</taxon>
        <taxon>Strongyloidea</taxon>
        <taxon>Strongylidae</taxon>
        <taxon>Cylicocyclus</taxon>
    </lineage>
</organism>
<evidence type="ECO:0000259" key="2">
    <source>
        <dbReference type="PROSITE" id="PS50181"/>
    </source>
</evidence>
<keyword evidence="4" id="KW-1185">Reference proteome</keyword>
<dbReference type="InterPro" id="IPR001810">
    <property type="entry name" value="F-box_dom"/>
</dbReference>
<keyword evidence="1" id="KW-0472">Membrane</keyword>
<dbReference type="Pfam" id="PF12937">
    <property type="entry name" value="F-box-like"/>
    <property type="match status" value="1"/>
</dbReference>
<dbReference type="SMART" id="SM00256">
    <property type="entry name" value="FBOX"/>
    <property type="match status" value="1"/>
</dbReference>
<comment type="caution">
    <text evidence="3">The sequence shown here is derived from an EMBL/GenBank/DDBJ whole genome shotgun (WGS) entry which is preliminary data.</text>
</comment>
<accession>A0AA36M8C1</accession>